<dbReference type="GeneID" id="94848458"/>
<feature type="region of interest" description="Disordered" evidence="1">
    <location>
        <begin position="60"/>
        <end position="100"/>
    </location>
</feature>
<proteinExistence type="predicted"/>
<keyword evidence="3" id="KW-1185">Reference proteome</keyword>
<evidence type="ECO:0000313" key="3">
    <source>
        <dbReference type="Proteomes" id="UP000179807"/>
    </source>
</evidence>
<accession>A0A1J4L4W2</accession>
<feature type="compositionally biased region" description="Basic and acidic residues" evidence="1">
    <location>
        <begin position="64"/>
        <end position="73"/>
    </location>
</feature>
<dbReference type="RefSeq" id="XP_068370110.1">
    <property type="nucleotide sequence ID" value="XM_068513754.1"/>
</dbReference>
<gene>
    <name evidence="2" type="ORF">TRFO_41411</name>
</gene>
<evidence type="ECO:0000313" key="2">
    <source>
        <dbReference type="EMBL" id="OHT16974.1"/>
    </source>
</evidence>
<protein>
    <submittedName>
        <fullName evidence="2">Uncharacterized protein</fullName>
    </submittedName>
</protein>
<evidence type="ECO:0000256" key="1">
    <source>
        <dbReference type="SAM" id="MobiDB-lite"/>
    </source>
</evidence>
<reference evidence="2" key="1">
    <citation type="submission" date="2016-10" db="EMBL/GenBank/DDBJ databases">
        <authorList>
            <person name="Benchimol M."/>
            <person name="Almeida L.G."/>
            <person name="Vasconcelos A.T."/>
            <person name="Perreira-Neves A."/>
            <person name="Rosa I.A."/>
            <person name="Tasca T."/>
            <person name="Bogo M.R."/>
            <person name="de Souza W."/>
        </authorList>
    </citation>
    <scope>NUCLEOTIDE SEQUENCE [LARGE SCALE GENOMIC DNA]</scope>
    <source>
        <strain evidence="2">K</strain>
    </source>
</reference>
<comment type="caution">
    <text evidence="2">The sequence shown here is derived from an EMBL/GenBank/DDBJ whole genome shotgun (WGS) entry which is preliminary data.</text>
</comment>
<feature type="compositionally biased region" description="Low complexity" evidence="1">
    <location>
        <begin position="76"/>
        <end position="92"/>
    </location>
</feature>
<dbReference type="EMBL" id="MLAK01000053">
    <property type="protein sequence ID" value="OHT16974.1"/>
    <property type="molecule type" value="Genomic_DNA"/>
</dbReference>
<dbReference type="VEuPathDB" id="TrichDB:TRFO_41411"/>
<dbReference type="AlphaFoldDB" id="A0A1J4L4W2"/>
<organism evidence="2 3">
    <name type="scientific">Tritrichomonas foetus</name>
    <dbReference type="NCBI Taxonomy" id="1144522"/>
    <lineage>
        <taxon>Eukaryota</taxon>
        <taxon>Metamonada</taxon>
        <taxon>Parabasalia</taxon>
        <taxon>Tritrichomonadida</taxon>
        <taxon>Tritrichomonadidae</taxon>
        <taxon>Tritrichomonas</taxon>
    </lineage>
</organism>
<sequence length="100" mass="11873">MQVLPLDTQALQRYGLVYQEGQRYKNQRQKLRFFDQRSGKMIFKSVRQIRQLLDSGRLKPYLSQEERETERETANQTSSQSDQSIQDLQADSTKVAEFKR</sequence>
<dbReference type="Proteomes" id="UP000179807">
    <property type="component" value="Unassembled WGS sequence"/>
</dbReference>
<name>A0A1J4L4W2_9EUKA</name>